<evidence type="ECO:0000313" key="3">
    <source>
        <dbReference type="EMBL" id="KPM38076.1"/>
    </source>
</evidence>
<comment type="caution">
    <text evidence="3">The sequence shown here is derived from an EMBL/GenBank/DDBJ whole genome shotgun (WGS) entry which is preliminary data.</text>
</comment>
<dbReference type="EMBL" id="LKCW01000145">
    <property type="protein sequence ID" value="KPM38076.1"/>
    <property type="molecule type" value="Genomic_DNA"/>
</dbReference>
<reference evidence="3 4" key="1">
    <citation type="submission" date="2015-09" db="EMBL/GenBank/DDBJ databases">
        <title>Draft genome of a European isolate of the apple canker pathogen Neonectria ditissima.</title>
        <authorList>
            <person name="Gomez-Cortecero A."/>
            <person name="Harrison R.J."/>
            <person name="Armitage A.D."/>
        </authorList>
    </citation>
    <scope>NUCLEOTIDE SEQUENCE [LARGE SCALE GENOMIC DNA]</scope>
    <source>
        <strain evidence="3 4">R09/05</strain>
    </source>
</reference>
<name>A0A0N8H661_9HYPO</name>
<feature type="region of interest" description="Disordered" evidence="1">
    <location>
        <begin position="108"/>
        <end position="139"/>
    </location>
</feature>
<keyword evidence="4" id="KW-1185">Reference proteome</keyword>
<dbReference type="AlphaFoldDB" id="A0A0N8H661"/>
<dbReference type="Proteomes" id="UP000050424">
    <property type="component" value="Unassembled WGS sequence"/>
</dbReference>
<feature type="transmembrane region" description="Helical" evidence="2">
    <location>
        <begin position="14"/>
        <end position="35"/>
    </location>
</feature>
<proteinExistence type="predicted"/>
<evidence type="ECO:0000313" key="4">
    <source>
        <dbReference type="Proteomes" id="UP000050424"/>
    </source>
</evidence>
<gene>
    <name evidence="3" type="ORF">AK830_g8490</name>
</gene>
<evidence type="ECO:0000256" key="1">
    <source>
        <dbReference type="SAM" id="MobiDB-lite"/>
    </source>
</evidence>
<keyword evidence="2" id="KW-1133">Transmembrane helix</keyword>
<dbReference type="STRING" id="78410.A0A0N8H661"/>
<feature type="compositionally biased region" description="Basic and acidic residues" evidence="1">
    <location>
        <begin position="283"/>
        <end position="292"/>
    </location>
</feature>
<evidence type="ECO:0000256" key="2">
    <source>
        <dbReference type="SAM" id="Phobius"/>
    </source>
</evidence>
<dbReference type="PANTHER" id="PTHR40623">
    <property type="entry name" value="INTEGRAL MEMBRANE PROTEIN"/>
    <property type="match status" value="1"/>
</dbReference>
<dbReference type="OrthoDB" id="5426165at2759"/>
<feature type="compositionally biased region" description="Low complexity" evidence="1">
    <location>
        <begin position="125"/>
        <end position="135"/>
    </location>
</feature>
<sequence>MSTFFIGWELWQEMTFVLACCIVLVFVVGLLRLWWTNRAMRRLEIIDEEKRARLSTISHCGIDSLGPLEIPFGIRAIQNGVKVEGIWISRPNTPDFKQTVSPTTLVGHRIHSSKGKEKSASLGISDSSATNSNSESPHRHYTLPLNLSCRAPTTSSLEVPLSPDVCNPNPSGPKRTLSKLQAYQHTKKGVRDNRHMSDASAVSSVCNPFTTPAQTPTLSSLNRSSVAGSELDASVSEMVVYSAVDHHVGRHAGRVSRGNVVVPTGFRRDAPTQSTWETDSEGDGSREQHDEFNTPSKASPTYRMLRKGQTSKGLYLYSEPSSSR</sequence>
<keyword evidence="2" id="KW-0472">Membrane</keyword>
<accession>A0A0N8H661</accession>
<dbReference type="PANTHER" id="PTHR40623:SF2">
    <property type="entry name" value="INTEGRAL MEMBRANE PROTEIN"/>
    <property type="match status" value="1"/>
</dbReference>
<feature type="region of interest" description="Disordered" evidence="1">
    <location>
        <begin position="264"/>
        <end position="324"/>
    </location>
</feature>
<keyword evidence="2" id="KW-0812">Transmembrane</keyword>
<organism evidence="3 4">
    <name type="scientific">Neonectria ditissima</name>
    <dbReference type="NCBI Taxonomy" id="78410"/>
    <lineage>
        <taxon>Eukaryota</taxon>
        <taxon>Fungi</taxon>
        <taxon>Dikarya</taxon>
        <taxon>Ascomycota</taxon>
        <taxon>Pezizomycotina</taxon>
        <taxon>Sordariomycetes</taxon>
        <taxon>Hypocreomycetidae</taxon>
        <taxon>Hypocreales</taxon>
        <taxon>Nectriaceae</taxon>
        <taxon>Neonectria</taxon>
    </lineage>
</organism>
<protein>
    <submittedName>
        <fullName evidence="3">Uncharacterized protein</fullName>
    </submittedName>
</protein>